<keyword evidence="4" id="KW-1185">Reference proteome</keyword>
<dbReference type="Proteomes" id="UP000053611">
    <property type="component" value="Unassembled WGS sequence"/>
</dbReference>
<evidence type="ECO:0000256" key="1">
    <source>
        <dbReference type="ARBA" id="ARBA00019406"/>
    </source>
</evidence>
<feature type="disulfide bond" evidence="2">
    <location>
        <begin position="48"/>
        <end position="70"/>
    </location>
</feature>
<dbReference type="Pfam" id="PF08991">
    <property type="entry name" value="CMC4"/>
    <property type="match status" value="1"/>
</dbReference>
<dbReference type="OrthoDB" id="13601at2759"/>
<evidence type="ECO:0000313" key="3">
    <source>
        <dbReference type="EMBL" id="KLT42915.1"/>
    </source>
</evidence>
<accession>A0A0J0XP79</accession>
<sequence length="84" mass="9001">MGNFLHPDQGGAADRDCHAEANAIQACLSAEKDQAKCTVAVKDLYECCTAMWLTHARTGKAPGDVKDDVCPLPAGLRAAFRRQV</sequence>
<dbReference type="AlphaFoldDB" id="A0A0J0XP79"/>
<dbReference type="Gene3D" id="1.10.287.1130">
    <property type="entry name" value="CytochromE C oxidase copper chaperone"/>
    <property type="match status" value="1"/>
</dbReference>
<evidence type="ECO:0000256" key="2">
    <source>
        <dbReference type="PIRSR" id="PIRSR627179-50"/>
    </source>
</evidence>
<reference evidence="3 4" key="1">
    <citation type="submission" date="2015-03" db="EMBL/GenBank/DDBJ databases">
        <title>Genomics and transcriptomics of the oil-accumulating basidiomycete yeast T. oleaginosus allow insights into substrate utilization and the diverse evolutionary trajectories of mating systems in fungi.</title>
        <authorList>
            <consortium name="DOE Joint Genome Institute"/>
            <person name="Kourist R."/>
            <person name="Kracht O."/>
            <person name="Bracharz F."/>
            <person name="Lipzen A."/>
            <person name="Nolan M."/>
            <person name="Ohm R."/>
            <person name="Grigoriev I."/>
            <person name="Sun S."/>
            <person name="Heitman J."/>
            <person name="Bruck T."/>
            <person name="Nowrousian M."/>
        </authorList>
    </citation>
    <scope>NUCLEOTIDE SEQUENCE [LARGE SCALE GENOMIC DNA]</scope>
    <source>
        <strain evidence="3 4">IBC0246</strain>
    </source>
</reference>
<keyword evidence="2" id="KW-1015">Disulfide bond</keyword>
<dbReference type="GeneID" id="28983564"/>
<protein>
    <recommendedName>
        <fullName evidence="1">Cx9C motif-containing protein 4, mitochondrial</fullName>
    </recommendedName>
</protein>
<evidence type="ECO:0000313" key="4">
    <source>
        <dbReference type="Proteomes" id="UP000053611"/>
    </source>
</evidence>
<dbReference type="EMBL" id="KQ087200">
    <property type="protein sequence ID" value="KLT42915.1"/>
    <property type="molecule type" value="Genomic_DNA"/>
</dbReference>
<feature type="disulfide bond" evidence="2">
    <location>
        <begin position="27"/>
        <end position="37"/>
    </location>
</feature>
<organism evidence="3 4">
    <name type="scientific">Cutaneotrichosporon oleaginosum</name>
    <dbReference type="NCBI Taxonomy" id="879819"/>
    <lineage>
        <taxon>Eukaryota</taxon>
        <taxon>Fungi</taxon>
        <taxon>Dikarya</taxon>
        <taxon>Basidiomycota</taxon>
        <taxon>Agaricomycotina</taxon>
        <taxon>Tremellomycetes</taxon>
        <taxon>Trichosporonales</taxon>
        <taxon>Trichosporonaceae</taxon>
        <taxon>Cutaneotrichosporon</taxon>
    </lineage>
</organism>
<dbReference type="InterPro" id="IPR027179">
    <property type="entry name" value="CMC4"/>
</dbReference>
<dbReference type="SUPFAM" id="SSF47072">
    <property type="entry name" value="Cysteine alpha-hairpin motif"/>
    <property type="match status" value="1"/>
</dbReference>
<name>A0A0J0XP79_9TREE</name>
<gene>
    <name evidence="3" type="ORF">CC85DRAFT_285067</name>
</gene>
<dbReference type="InterPro" id="IPR009069">
    <property type="entry name" value="Cys_alpha_HP_mot_SF"/>
</dbReference>
<proteinExistence type="predicted"/>
<feature type="disulfide bond" evidence="2">
    <location>
        <begin position="17"/>
        <end position="47"/>
    </location>
</feature>
<dbReference type="RefSeq" id="XP_018279406.1">
    <property type="nucleotide sequence ID" value="XM_018422961.1"/>
</dbReference>